<dbReference type="EMBL" id="LT629740">
    <property type="protein sequence ID" value="SDT68271.1"/>
    <property type="molecule type" value="Genomic_DNA"/>
</dbReference>
<evidence type="ECO:0000259" key="1">
    <source>
        <dbReference type="Pfam" id="PF07883"/>
    </source>
</evidence>
<keyword evidence="3" id="KW-1185">Reference proteome</keyword>
<dbReference type="InterPro" id="IPR011051">
    <property type="entry name" value="RmlC_Cupin_sf"/>
</dbReference>
<dbReference type="PANTHER" id="PTHR36440">
    <property type="entry name" value="PUTATIVE (AFU_ORTHOLOGUE AFUA_8G07350)-RELATED"/>
    <property type="match status" value="1"/>
</dbReference>
<dbReference type="InterPro" id="IPR013096">
    <property type="entry name" value="Cupin_2"/>
</dbReference>
<dbReference type="AlphaFoldDB" id="A0A1H2CCT8"/>
<feature type="domain" description="Cupin type-2" evidence="1">
    <location>
        <begin position="44"/>
        <end position="112"/>
    </location>
</feature>
<dbReference type="SUPFAM" id="SSF51182">
    <property type="entry name" value="RmlC-like cupins"/>
    <property type="match status" value="1"/>
</dbReference>
<evidence type="ECO:0000313" key="2">
    <source>
        <dbReference type="EMBL" id="SDT68271.1"/>
    </source>
</evidence>
<dbReference type="Proteomes" id="UP000199679">
    <property type="component" value="Chromosome I"/>
</dbReference>
<evidence type="ECO:0000313" key="3">
    <source>
        <dbReference type="Proteomes" id="UP000199679"/>
    </source>
</evidence>
<dbReference type="PANTHER" id="PTHR36440:SF1">
    <property type="entry name" value="PUTATIVE (AFU_ORTHOLOGUE AFUA_8G07350)-RELATED"/>
    <property type="match status" value="1"/>
</dbReference>
<protein>
    <submittedName>
        <fullName evidence="2">Cupin domain-containing protein</fullName>
    </submittedName>
</protein>
<accession>A0A1H2CCT8</accession>
<sequence>MENQKKSPITIDATGGKIFSVVGDNYRILVGGAESNGAFAVIDMLVPPGGGPGPHEHAQIEESFYVIEGEIEVKSEFGEYIAKKGSFVNIRKGGVVHSFKNKTDQIAHLLCMVVPSGLETFFEEIGKPVAYGEFLPPPPMDPESVKKLQAIAEKHGQKVYPPDYLDNIK</sequence>
<name>A0A1H2CCT8_MUCMA</name>
<organism evidence="2 3">
    <name type="scientific">Mucilaginibacter mallensis</name>
    <dbReference type="NCBI Taxonomy" id="652787"/>
    <lineage>
        <taxon>Bacteria</taxon>
        <taxon>Pseudomonadati</taxon>
        <taxon>Bacteroidota</taxon>
        <taxon>Sphingobacteriia</taxon>
        <taxon>Sphingobacteriales</taxon>
        <taxon>Sphingobacteriaceae</taxon>
        <taxon>Mucilaginibacter</taxon>
    </lineage>
</organism>
<proteinExistence type="predicted"/>
<dbReference type="RefSeq" id="WP_091379533.1">
    <property type="nucleotide sequence ID" value="NZ_LT629740.1"/>
</dbReference>
<dbReference type="InterPro" id="IPR014710">
    <property type="entry name" value="RmlC-like_jellyroll"/>
</dbReference>
<dbReference type="OrthoDB" id="9090296at2"/>
<gene>
    <name evidence="2" type="ORF">SAMN05216490_4887</name>
</gene>
<dbReference type="Pfam" id="PF07883">
    <property type="entry name" value="Cupin_2"/>
    <property type="match status" value="1"/>
</dbReference>
<dbReference type="Gene3D" id="2.60.120.10">
    <property type="entry name" value="Jelly Rolls"/>
    <property type="match status" value="1"/>
</dbReference>
<dbReference type="STRING" id="652787.SAMN05216490_4887"/>
<reference evidence="2 3" key="1">
    <citation type="submission" date="2016-10" db="EMBL/GenBank/DDBJ databases">
        <authorList>
            <person name="de Groot N.N."/>
        </authorList>
    </citation>
    <scope>NUCLEOTIDE SEQUENCE [LARGE SCALE GENOMIC DNA]</scope>
    <source>
        <strain evidence="2 3">MP1X4</strain>
    </source>
</reference>
<dbReference type="InterPro" id="IPR053146">
    <property type="entry name" value="QDO-like"/>
</dbReference>